<keyword evidence="4" id="KW-1185">Reference proteome</keyword>
<dbReference type="AlphaFoldDB" id="A0A3P3W8F7"/>
<dbReference type="OrthoDB" id="9808717at2"/>
<organism evidence="3 4">
    <name type="scientific">Paenimyroides tangerinum</name>
    <dbReference type="NCBI Taxonomy" id="2488728"/>
    <lineage>
        <taxon>Bacteria</taxon>
        <taxon>Pseudomonadati</taxon>
        <taxon>Bacteroidota</taxon>
        <taxon>Flavobacteriia</taxon>
        <taxon>Flavobacteriales</taxon>
        <taxon>Flavobacteriaceae</taxon>
        <taxon>Paenimyroides</taxon>
    </lineage>
</organism>
<dbReference type="EMBL" id="RQVQ01000018">
    <property type="protein sequence ID" value="RRJ90276.1"/>
    <property type="molecule type" value="Genomic_DNA"/>
</dbReference>
<evidence type="ECO:0000256" key="1">
    <source>
        <dbReference type="ARBA" id="ARBA00002333"/>
    </source>
</evidence>
<dbReference type="RefSeq" id="WP_125019104.1">
    <property type="nucleotide sequence ID" value="NZ_RQVQ01000018.1"/>
</dbReference>
<gene>
    <name evidence="3" type="ORF">EG240_09205</name>
</gene>
<evidence type="ECO:0000313" key="3">
    <source>
        <dbReference type="EMBL" id="RRJ90276.1"/>
    </source>
</evidence>
<dbReference type="InterPro" id="IPR010886">
    <property type="entry name" value="Hc1"/>
</dbReference>
<evidence type="ECO:0000256" key="2">
    <source>
        <dbReference type="ARBA" id="ARBA00008424"/>
    </source>
</evidence>
<comment type="caution">
    <text evidence="3">The sequence shown here is derived from an EMBL/GenBank/DDBJ whole genome shotgun (WGS) entry which is preliminary data.</text>
</comment>
<sequence>MEKLNLLTELHNQAHKEAESFYTQGNKAAGTRLRKVMLDIKKLTDEVRKDVQAIKNDEK</sequence>
<evidence type="ECO:0000313" key="4">
    <source>
        <dbReference type="Proteomes" id="UP000275719"/>
    </source>
</evidence>
<comment type="function">
    <text evidence="1">Might have a role analogous to that of eukaryotic histone proteins.</text>
</comment>
<reference evidence="3 4" key="1">
    <citation type="submission" date="2018-11" db="EMBL/GenBank/DDBJ databases">
        <title>Flavobacterium sp. nov., YIM 102701-2 draft genome.</title>
        <authorList>
            <person name="Li G."/>
            <person name="Jiang Y."/>
        </authorList>
    </citation>
    <scope>NUCLEOTIDE SEQUENCE [LARGE SCALE GENOMIC DNA]</scope>
    <source>
        <strain evidence="3 4">YIM 102701-2</strain>
    </source>
</reference>
<proteinExistence type="inferred from homology"/>
<protein>
    <submittedName>
        <fullName evidence="3">Histone H1</fullName>
    </submittedName>
</protein>
<comment type="similarity">
    <text evidence="2">Belongs to the histone H1/H5 family. HCT subfamily.</text>
</comment>
<dbReference type="Proteomes" id="UP000275719">
    <property type="component" value="Unassembled WGS sequence"/>
</dbReference>
<accession>A0A3P3W8F7</accession>
<dbReference type="Pfam" id="PF07432">
    <property type="entry name" value="Hc1"/>
    <property type="match status" value="1"/>
</dbReference>
<dbReference type="GO" id="GO:0030527">
    <property type="term" value="F:structural constituent of chromatin"/>
    <property type="evidence" value="ECO:0007669"/>
    <property type="project" value="InterPro"/>
</dbReference>
<name>A0A3P3W8F7_9FLAO</name>
<dbReference type="GO" id="GO:0003677">
    <property type="term" value="F:DNA binding"/>
    <property type="evidence" value="ECO:0007669"/>
    <property type="project" value="InterPro"/>
</dbReference>